<proteinExistence type="predicted"/>
<reference evidence="3 4" key="1">
    <citation type="submission" date="2021-07" db="EMBL/GenBank/DDBJ databases">
        <title>Actinomadura sp. PM05-2 isolated from lichen.</title>
        <authorList>
            <person name="Somphong A."/>
            <person name="Phongsopitanun W."/>
            <person name="Tanasupawat S."/>
            <person name="Peongsungnone V."/>
        </authorList>
    </citation>
    <scope>NUCLEOTIDE SEQUENCE [LARGE SCALE GENOMIC DNA]</scope>
    <source>
        <strain evidence="3 4">PM05-2</strain>
    </source>
</reference>
<dbReference type="RefSeq" id="WP_220162947.1">
    <property type="nucleotide sequence ID" value="NZ_JAIBOA010000002.1"/>
</dbReference>
<feature type="transmembrane region" description="Helical" evidence="2">
    <location>
        <begin position="28"/>
        <end position="51"/>
    </location>
</feature>
<feature type="compositionally biased region" description="Pro residues" evidence="1">
    <location>
        <begin position="1"/>
        <end position="15"/>
    </location>
</feature>
<keyword evidence="2" id="KW-1133">Transmembrane helix</keyword>
<keyword evidence="2" id="KW-0812">Transmembrane</keyword>
<feature type="region of interest" description="Disordered" evidence="1">
    <location>
        <begin position="1"/>
        <end position="22"/>
    </location>
</feature>
<gene>
    <name evidence="3" type="ORF">K1Y72_02820</name>
</gene>
<dbReference type="Proteomes" id="UP000774570">
    <property type="component" value="Unassembled WGS sequence"/>
</dbReference>
<evidence type="ECO:0000256" key="2">
    <source>
        <dbReference type="SAM" id="Phobius"/>
    </source>
</evidence>
<evidence type="ECO:0000313" key="3">
    <source>
        <dbReference type="EMBL" id="MBW8481288.1"/>
    </source>
</evidence>
<accession>A0ABS7FLN8</accession>
<evidence type="ECO:0000256" key="1">
    <source>
        <dbReference type="SAM" id="MobiDB-lite"/>
    </source>
</evidence>
<keyword evidence="2" id="KW-0472">Membrane</keyword>
<sequence length="258" mass="26760">MPQPPETPPEAPPTAPGAARPARRRRPVLLIALPAVLGVAALAGGATLAVLDLTRKPTAAEIEKAGATELAARWKRLPAGRIFPMAGGDGSSEGVGTPATPYRRLGIAVPVPCADGLDREIAAVLARYGCRTVLRATYSGGAGTLAGTLGVAVLPGTDQATNAISALGDAGTRHGVRALQVGGTTAQSFDDKARRLFAVDGNRTPYVFFRTAGWTDGRGGIAKDDLDEDFAFSKAALYDLMEKLRESNDPCKVEGVRC</sequence>
<protein>
    <submittedName>
        <fullName evidence="3">Uncharacterized protein</fullName>
    </submittedName>
</protein>
<organism evidence="3 4">
    <name type="scientific">Actinomadura parmotrematis</name>
    <dbReference type="NCBI Taxonomy" id="2864039"/>
    <lineage>
        <taxon>Bacteria</taxon>
        <taxon>Bacillati</taxon>
        <taxon>Actinomycetota</taxon>
        <taxon>Actinomycetes</taxon>
        <taxon>Streptosporangiales</taxon>
        <taxon>Thermomonosporaceae</taxon>
        <taxon>Actinomadura</taxon>
    </lineage>
</organism>
<dbReference type="EMBL" id="JAIBOA010000002">
    <property type="protein sequence ID" value="MBW8481288.1"/>
    <property type="molecule type" value="Genomic_DNA"/>
</dbReference>
<keyword evidence="4" id="KW-1185">Reference proteome</keyword>
<name>A0ABS7FLN8_9ACTN</name>
<evidence type="ECO:0000313" key="4">
    <source>
        <dbReference type="Proteomes" id="UP000774570"/>
    </source>
</evidence>
<comment type="caution">
    <text evidence="3">The sequence shown here is derived from an EMBL/GenBank/DDBJ whole genome shotgun (WGS) entry which is preliminary data.</text>
</comment>